<organism evidence="5 6">
    <name type="scientific">Sinanaerobacter chloroacetimidivorans</name>
    <dbReference type="NCBI Taxonomy" id="2818044"/>
    <lineage>
        <taxon>Bacteria</taxon>
        <taxon>Bacillati</taxon>
        <taxon>Bacillota</taxon>
        <taxon>Clostridia</taxon>
        <taxon>Peptostreptococcales</taxon>
        <taxon>Anaerovoracaceae</taxon>
        <taxon>Sinanaerobacter</taxon>
    </lineage>
</organism>
<dbReference type="PANTHER" id="PTHR43308:SF5">
    <property type="entry name" value="S-LAYER PROTEIN _ PEPTIDOGLYCAN ENDO-BETA-N-ACETYLGLUCOSAMINIDASE"/>
    <property type="match status" value="1"/>
</dbReference>
<dbReference type="Proteomes" id="UP000675664">
    <property type="component" value="Unassembled WGS sequence"/>
</dbReference>
<evidence type="ECO:0000256" key="3">
    <source>
        <dbReference type="SAM" id="SignalP"/>
    </source>
</evidence>
<feature type="domain" description="SLH" evidence="4">
    <location>
        <begin position="159"/>
        <end position="219"/>
    </location>
</feature>
<keyword evidence="3" id="KW-0732">Signal</keyword>
<dbReference type="InterPro" id="IPR001119">
    <property type="entry name" value="SLH_dom"/>
</dbReference>
<gene>
    <name evidence="5" type="ORF">KCX82_09925</name>
</gene>
<dbReference type="PANTHER" id="PTHR43308">
    <property type="entry name" value="OUTER MEMBRANE PROTEIN ALPHA-RELATED"/>
    <property type="match status" value="1"/>
</dbReference>
<evidence type="ECO:0000256" key="2">
    <source>
        <dbReference type="SAM" id="MobiDB-lite"/>
    </source>
</evidence>
<evidence type="ECO:0000259" key="4">
    <source>
        <dbReference type="PROSITE" id="PS51272"/>
    </source>
</evidence>
<dbReference type="EMBL" id="JAGSND010000005">
    <property type="protein sequence ID" value="MBR0598191.1"/>
    <property type="molecule type" value="Genomic_DNA"/>
</dbReference>
<keyword evidence="1" id="KW-0677">Repeat</keyword>
<reference evidence="5" key="1">
    <citation type="submission" date="2021-04" db="EMBL/GenBank/DDBJ databases">
        <title>Sinoanaerobacter chloroacetimidivorans sp. nov., an obligate anaerobic bacterium isolated from anaerobic sludge.</title>
        <authorList>
            <person name="Bao Y."/>
        </authorList>
    </citation>
    <scope>NUCLEOTIDE SEQUENCE</scope>
    <source>
        <strain evidence="5">BAD-6</strain>
    </source>
</reference>
<feature type="compositionally biased region" description="Polar residues" evidence="2">
    <location>
        <begin position="454"/>
        <end position="466"/>
    </location>
</feature>
<evidence type="ECO:0000313" key="6">
    <source>
        <dbReference type="Proteomes" id="UP000675664"/>
    </source>
</evidence>
<sequence>MRQRKVTAIILAICLVLTMTPTMVFAETPAGTDSKANLIKFYDVNGHWASEAVNKWAGYGVVKGDDRGFRPDDPITRAEMAVILDNLMGYQAKSANPFSDVKNGAWYADAVLKANAAEVLQGDTQGNAAPTANITREQAAVMLARAFGVDENSGEKTSFNDRASIASWARPLVFGMEANKYIGGMGDWSFAPKANVTRAQVVTMIDNAVKAYYTAAGTYKEDVKPETAGANAVAIVKVGGVIIKDAKISGDLIIAEGVGEGEFTLDGTNVTGKMITRGGGENSILIINGAAVDGKVIVEKRNGALRIVSDGVELAYLQAETEVILVGNYENVTIGEGAVVEIRGNAANVIVETKATVTVDKDAKVGTLTVQSEAEGAKVTVSGTLTEVKTEAQNTEIVATETARIAKIEATSGSAGTNIEIDKKAQIKTLSSDAEITVTGEGTVQAVEGTGSVTNQETGASIQPSAPISGGGGGGSGSRDRSSGAEAAPVLTSATIYKTTAKLNESLKAVPIFDKSGGTASYQWYRATGSAINTASDTAIETNGTGAAYILTADDVGSYIYCVVTAAGSTTGGSKNTNIIGPVSATPAQSVATLQSLGAYYTNDTGDAIDLPILGFSPTTTSYAVTIYEPFFKNDEHIDLVPVVTPGSNAVIEENNGVDIANNTGTARVIVAAEDGRTTNRYDVSFKIERRHVVIYPDRELVYNDGVDKMIINVTGTNAAGTYISGDILRSGTVTVKDNGTELVRNTDYSIDLNKGKISLFDDTEGKHTIELIIETSDGLTMSDSTDIYLAPTWADLSYDAGLKGNGTVELYRYTLYNGEGELANKITGSGTNAGSAQALYISGSAIEGKRINSVVVDRVYQDYSKTNDLTEEFIMNGGWVLIMPFGTTIITISVEDVIIGQTEITGEVSIAFAINP</sequence>
<dbReference type="Pfam" id="PF00395">
    <property type="entry name" value="SLH"/>
    <property type="match status" value="3"/>
</dbReference>
<keyword evidence="6" id="KW-1185">Reference proteome</keyword>
<dbReference type="RefSeq" id="WP_227018314.1">
    <property type="nucleotide sequence ID" value="NZ_JAGSND010000005.1"/>
</dbReference>
<feature type="domain" description="SLH" evidence="4">
    <location>
        <begin position="36"/>
        <end position="98"/>
    </location>
</feature>
<dbReference type="InterPro" id="IPR051465">
    <property type="entry name" value="Cell_Envelope_Struct_Comp"/>
</dbReference>
<evidence type="ECO:0000313" key="5">
    <source>
        <dbReference type="EMBL" id="MBR0598191.1"/>
    </source>
</evidence>
<comment type="caution">
    <text evidence="5">The sequence shown here is derived from an EMBL/GenBank/DDBJ whole genome shotgun (WGS) entry which is preliminary data.</text>
</comment>
<evidence type="ECO:0000256" key="1">
    <source>
        <dbReference type="ARBA" id="ARBA00022737"/>
    </source>
</evidence>
<reference evidence="5" key="2">
    <citation type="submission" date="2021-04" db="EMBL/GenBank/DDBJ databases">
        <authorList>
            <person name="Liu J."/>
        </authorList>
    </citation>
    <scope>NUCLEOTIDE SEQUENCE</scope>
    <source>
        <strain evidence="5">BAD-6</strain>
    </source>
</reference>
<feature type="domain" description="SLH" evidence="4">
    <location>
        <begin position="99"/>
        <end position="157"/>
    </location>
</feature>
<feature type="region of interest" description="Disordered" evidence="2">
    <location>
        <begin position="454"/>
        <end position="485"/>
    </location>
</feature>
<dbReference type="PROSITE" id="PS51272">
    <property type="entry name" value="SLH"/>
    <property type="match status" value="3"/>
</dbReference>
<protein>
    <submittedName>
        <fullName evidence="5">S-layer homology domain-containing protein</fullName>
    </submittedName>
</protein>
<name>A0A8J7W0M3_9FIRM</name>
<feature type="chain" id="PRO_5035221168" evidence="3">
    <location>
        <begin position="27"/>
        <end position="917"/>
    </location>
</feature>
<dbReference type="Gene3D" id="2.60.40.2700">
    <property type="match status" value="1"/>
</dbReference>
<dbReference type="AlphaFoldDB" id="A0A8J7W0M3"/>
<accession>A0A8J7W0M3</accession>
<proteinExistence type="predicted"/>
<feature type="signal peptide" evidence="3">
    <location>
        <begin position="1"/>
        <end position="26"/>
    </location>
</feature>